<comment type="similarity">
    <text evidence="1">Belongs to the UPF0174 family.</text>
</comment>
<dbReference type="InterPro" id="IPR025217">
    <property type="entry name" value="DUF3944"/>
</dbReference>
<accession>A0A379C8T2</accession>
<dbReference type="OrthoDB" id="9128717at2"/>
<gene>
    <name evidence="4" type="ORF">NCTC12872_00687</name>
</gene>
<name>A0A379C8T2_9PAST</name>
<proteinExistence type="inferred from homology"/>
<evidence type="ECO:0000313" key="4">
    <source>
        <dbReference type="EMBL" id="SUB58720.1"/>
    </source>
</evidence>
<sequence length="276" mass="30877">MAYRYDPDLDFLQHLESADLKELYDVLVYGKDGQSSETTNTLMGVIANPLVATVYNKVTSKRITETLSSSDERKKYGDSYSEYWQRIAEEFQKFGGSSLLNFTRNSGVPYREILFDVCDKLKVNYNKNASTVKIEQDLLMKILEKSLEDMSASEKEELARNIGIENTDHITPELLTAAFLKIFRMGGFKSYQLTVTIVNAILKVLIGRGLPLAGNVLLTKTMSILTGPIGWAITGLWTAVDIAGPAYRVTIPAVITVIGLRQKYINKDLLADLDIK</sequence>
<evidence type="ECO:0000259" key="3">
    <source>
        <dbReference type="Pfam" id="PF13099"/>
    </source>
</evidence>
<dbReference type="EMBL" id="UGTA01000001">
    <property type="protein sequence ID" value="SUB58720.1"/>
    <property type="molecule type" value="Genomic_DNA"/>
</dbReference>
<feature type="domain" description="DUF3944" evidence="3">
    <location>
        <begin position="3"/>
        <end position="34"/>
    </location>
</feature>
<evidence type="ECO:0000313" key="5">
    <source>
        <dbReference type="Proteomes" id="UP000255417"/>
    </source>
</evidence>
<dbReference type="InterPro" id="IPR021150">
    <property type="entry name" value="Ubiq_cyt_c_chap"/>
</dbReference>
<dbReference type="Pfam" id="PF13099">
    <property type="entry name" value="DUF3944"/>
    <property type="match status" value="1"/>
</dbReference>
<protein>
    <submittedName>
        <fullName evidence="4">Uncharacterized protein conserved in bacteria</fullName>
    </submittedName>
</protein>
<organism evidence="4 5">
    <name type="scientific">Phocoenobacter uteri</name>
    <dbReference type="NCBI Taxonomy" id="146806"/>
    <lineage>
        <taxon>Bacteria</taxon>
        <taxon>Pseudomonadati</taxon>
        <taxon>Pseudomonadota</taxon>
        <taxon>Gammaproteobacteria</taxon>
        <taxon>Pasteurellales</taxon>
        <taxon>Pasteurellaceae</taxon>
        <taxon>Phocoenobacter</taxon>
    </lineage>
</organism>
<reference evidence="4 5" key="1">
    <citation type="submission" date="2018-06" db="EMBL/GenBank/DDBJ databases">
        <authorList>
            <consortium name="Pathogen Informatics"/>
            <person name="Doyle S."/>
        </authorList>
    </citation>
    <scope>NUCLEOTIDE SEQUENCE [LARGE SCALE GENOMIC DNA]</scope>
    <source>
        <strain evidence="4 5">NCTC12872</strain>
    </source>
</reference>
<feature type="domain" description="Ubiquinol-cytochrome c chaperone" evidence="2">
    <location>
        <begin position="81"/>
        <end position="252"/>
    </location>
</feature>
<dbReference type="Proteomes" id="UP000255417">
    <property type="component" value="Unassembled WGS sequence"/>
</dbReference>
<evidence type="ECO:0000259" key="2">
    <source>
        <dbReference type="Pfam" id="PF03981"/>
    </source>
</evidence>
<dbReference type="RefSeq" id="WP_115315231.1">
    <property type="nucleotide sequence ID" value="NZ_LWIF01000001.1"/>
</dbReference>
<keyword evidence="5" id="KW-1185">Reference proteome</keyword>
<dbReference type="Pfam" id="PF03981">
    <property type="entry name" value="Ubiq_cyt_C_chap"/>
    <property type="match status" value="1"/>
</dbReference>
<evidence type="ECO:0000256" key="1">
    <source>
        <dbReference type="ARBA" id="ARBA00006436"/>
    </source>
</evidence>
<dbReference type="AlphaFoldDB" id="A0A379C8T2"/>